<evidence type="ECO:0000256" key="3">
    <source>
        <dbReference type="SAM" id="MobiDB-lite"/>
    </source>
</evidence>
<evidence type="ECO:0000256" key="2">
    <source>
        <dbReference type="HAMAP-Rule" id="MF_01139"/>
    </source>
</evidence>
<feature type="binding site" evidence="2">
    <location>
        <position position="225"/>
    </location>
    <ligand>
        <name>Mg(2+)</name>
        <dbReference type="ChEBI" id="CHEBI:18420"/>
    </ligand>
</feature>
<dbReference type="Pfam" id="PF01255">
    <property type="entry name" value="Prenyltransf"/>
    <property type="match status" value="1"/>
</dbReference>
<dbReference type="RefSeq" id="WP_137100837.1">
    <property type="nucleotide sequence ID" value="NZ_CP039865.1"/>
</dbReference>
<keyword evidence="1 2" id="KW-0808">Transferase</keyword>
<feature type="active site" evidence="2">
    <location>
        <position position="38"/>
    </location>
</feature>
<dbReference type="SUPFAM" id="SSF64005">
    <property type="entry name" value="Undecaprenyl diphosphate synthase"/>
    <property type="match status" value="1"/>
</dbReference>
<dbReference type="PROSITE" id="PS01066">
    <property type="entry name" value="UPP_SYNTHASE"/>
    <property type="match status" value="1"/>
</dbReference>
<dbReference type="NCBIfam" id="TIGR00055">
    <property type="entry name" value="uppS"/>
    <property type="match status" value="1"/>
</dbReference>
<dbReference type="EMBL" id="CP039865">
    <property type="protein sequence ID" value="QCK87508.1"/>
    <property type="molecule type" value="Genomic_DNA"/>
</dbReference>
<organism evidence="4 5">
    <name type="scientific">Phreatobacter aquaticus</name>
    <dbReference type="NCBI Taxonomy" id="2570229"/>
    <lineage>
        <taxon>Bacteria</taxon>
        <taxon>Pseudomonadati</taxon>
        <taxon>Pseudomonadota</taxon>
        <taxon>Alphaproteobacteria</taxon>
        <taxon>Hyphomicrobiales</taxon>
        <taxon>Phreatobacteraceae</taxon>
        <taxon>Phreatobacter</taxon>
    </lineage>
</organism>
<keyword evidence="5" id="KW-1185">Reference proteome</keyword>
<dbReference type="PANTHER" id="PTHR10291:SF0">
    <property type="entry name" value="DEHYDRODOLICHYL DIPHOSPHATE SYNTHASE 2"/>
    <property type="match status" value="1"/>
</dbReference>
<feature type="binding site" evidence="2">
    <location>
        <begin position="212"/>
        <end position="214"/>
    </location>
    <ligand>
        <name>substrate</name>
    </ligand>
</feature>
<feature type="binding site" evidence="2">
    <location>
        <position position="87"/>
    </location>
    <ligand>
        <name>substrate</name>
    </ligand>
</feature>
<dbReference type="PANTHER" id="PTHR10291">
    <property type="entry name" value="DEHYDRODOLICHYL DIPHOSPHATE SYNTHASE FAMILY MEMBER"/>
    <property type="match status" value="1"/>
</dbReference>
<proteinExistence type="inferred from homology"/>
<feature type="binding site" evidence="2">
    <location>
        <position position="89"/>
    </location>
    <ligand>
        <name>substrate</name>
    </ligand>
</feature>
<feature type="active site" description="Proton acceptor" evidence="2">
    <location>
        <position position="86"/>
    </location>
</feature>
<name>A0A4D7QJ31_9HYPH</name>
<dbReference type="FunFam" id="3.40.1180.10:FF:000001">
    <property type="entry name" value="(2E,6E)-farnesyl-diphosphate-specific ditrans,polycis-undecaprenyl-diphosphate synthase"/>
    <property type="match status" value="1"/>
</dbReference>
<feature type="binding site" evidence="2">
    <location>
        <begin position="83"/>
        <end position="85"/>
    </location>
    <ligand>
        <name>substrate</name>
    </ligand>
</feature>
<dbReference type="GO" id="GO:0008834">
    <property type="term" value="F:ditrans,polycis-undecaprenyl-diphosphate synthase [(2E,6E)-farnesyl-diphosphate specific] activity"/>
    <property type="evidence" value="ECO:0007669"/>
    <property type="project" value="TreeGrafter"/>
</dbReference>
<dbReference type="InterPro" id="IPR036424">
    <property type="entry name" value="UPP_synth-like_sf"/>
</dbReference>
<dbReference type="InterPro" id="IPR018520">
    <property type="entry name" value="UPP_synth-like_CS"/>
</dbReference>
<comment type="subunit">
    <text evidence="2">Homodimer.</text>
</comment>
<evidence type="ECO:0000313" key="5">
    <source>
        <dbReference type="Proteomes" id="UP000298588"/>
    </source>
</evidence>
<dbReference type="KEGG" id="paqt:E8L99_17955"/>
<comment type="function">
    <text evidence="2">Catalyzes the condensation of isopentenyl diphosphate (IPP) with allylic pyrophosphates generating different type of terpenoids.</text>
</comment>
<sequence length="264" mass="28954">MTLTSRPGREFDQTQDGPPADEAGRAPGLPRHVAIIMDGNGRWAQARGLPRVEGHRRGVDALRRTLRAAREIGIEVVTVYSFSSENWSRPFAEVSALMGLLKRFIRNDLAELHEAGVRVRVSGERAGLEPDIRRLLEEAEALTAANSRQTLVVAFNYGARQEIAQAARLLAEEVAAGLRDAASITPDVLEAKLGTAGIPDPDLIIRTSGEVRLSNFMLWQAAYSELVFQPILWPDYGKEPLMEALAEYQRRDRRFGGVAAASGG</sequence>
<feature type="binding site" evidence="2">
    <location>
        <position position="43"/>
    </location>
    <ligand>
        <name>substrate</name>
    </ligand>
</feature>
<dbReference type="Gene3D" id="3.40.1180.10">
    <property type="entry name" value="Decaprenyl diphosphate synthase-like"/>
    <property type="match status" value="1"/>
</dbReference>
<dbReference type="HAMAP" id="MF_01139">
    <property type="entry name" value="ISPT"/>
    <property type="match status" value="1"/>
</dbReference>
<accession>A0A4D7QJ31</accession>
<dbReference type="Proteomes" id="UP000298588">
    <property type="component" value="Chromosome"/>
</dbReference>
<comment type="similarity">
    <text evidence="2">Belongs to the UPP synthase family.</text>
</comment>
<feature type="binding site" evidence="2">
    <location>
        <position position="206"/>
    </location>
    <ligand>
        <name>substrate</name>
    </ligand>
</feature>
<dbReference type="CDD" id="cd00475">
    <property type="entry name" value="Cis_IPPS"/>
    <property type="match status" value="1"/>
</dbReference>
<dbReference type="InterPro" id="IPR001441">
    <property type="entry name" value="UPP_synth-like"/>
</dbReference>
<dbReference type="NCBIfam" id="NF011408">
    <property type="entry name" value="PRK14834.1"/>
    <property type="match status" value="1"/>
</dbReference>
<gene>
    <name evidence="4" type="ORF">E8L99_17955</name>
</gene>
<feature type="binding site" evidence="2">
    <location>
        <begin position="39"/>
        <end position="42"/>
    </location>
    <ligand>
        <name>substrate</name>
    </ligand>
</feature>
<keyword evidence="2" id="KW-0479">Metal-binding</keyword>
<protein>
    <recommendedName>
        <fullName evidence="2">Isoprenyl transferase</fullName>
        <ecNumber evidence="2">2.5.1.-</ecNumber>
    </recommendedName>
</protein>
<feature type="binding site" evidence="2">
    <location>
        <position position="55"/>
    </location>
    <ligand>
        <name>substrate</name>
    </ligand>
</feature>
<dbReference type="GO" id="GO:0005829">
    <property type="term" value="C:cytosol"/>
    <property type="evidence" value="ECO:0007669"/>
    <property type="project" value="TreeGrafter"/>
</dbReference>
<keyword evidence="2" id="KW-0460">Magnesium</keyword>
<evidence type="ECO:0000256" key="1">
    <source>
        <dbReference type="ARBA" id="ARBA00022679"/>
    </source>
</evidence>
<reference evidence="4 5" key="1">
    <citation type="submission" date="2019-04" db="EMBL/GenBank/DDBJ databases">
        <title>Phreatobacter aquaticus sp. nov.</title>
        <authorList>
            <person name="Choi A."/>
            <person name="Baek K."/>
        </authorList>
    </citation>
    <scope>NUCLEOTIDE SEQUENCE [LARGE SCALE GENOMIC DNA]</scope>
    <source>
        <strain evidence="4 5">NMCR1094</strain>
    </source>
</reference>
<feature type="binding site" evidence="2">
    <location>
        <position position="51"/>
    </location>
    <ligand>
        <name>substrate</name>
    </ligand>
</feature>
<feature type="binding site" evidence="2">
    <location>
        <position position="38"/>
    </location>
    <ligand>
        <name>Mg(2+)</name>
        <dbReference type="ChEBI" id="CHEBI:18420"/>
    </ligand>
</feature>
<feature type="region of interest" description="Disordered" evidence="3">
    <location>
        <begin position="1"/>
        <end position="27"/>
    </location>
</feature>
<comment type="cofactor">
    <cofactor evidence="2">
        <name>Mg(2+)</name>
        <dbReference type="ChEBI" id="CHEBI:18420"/>
    </cofactor>
    <text evidence="2">Binds 2 magnesium ions per subunit.</text>
</comment>
<dbReference type="GO" id="GO:0016094">
    <property type="term" value="P:polyprenol biosynthetic process"/>
    <property type="evidence" value="ECO:0007669"/>
    <property type="project" value="TreeGrafter"/>
</dbReference>
<dbReference type="EC" id="2.5.1.-" evidence="2"/>
<evidence type="ECO:0000313" key="4">
    <source>
        <dbReference type="EMBL" id="QCK87508.1"/>
    </source>
</evidence>
<dbReference type="OrthoDB" id="4191603at2"/>
<dbReference type="AlphaFoldDB" id="A0A4D7QJ31"/>
<dbReference type="GO" id="GO:0000287">
    <property type="term" value="F:magnesium ion binding"/>
    <property type="evidence" value="ECO:0007669"/>
    <property type="project" value="UniProtKB-UniRule"/>
</dbReference>